<evidence type="ECO:0000256" key="1">
    <source>
        <dbReference type="SAM" id="MobiDB-lite"/>
    </source>
</evidence>
<dbReference type="AlphaFoldDB" id="A0A2W5NJ16"/>
<dbReference type="Proteomes" id="UP000249185">
    <property type="component" value="Unassembled WGS sequence"/>
</dbReference>
<feature type="region of interest" description="Disordered" evidence="1">
    <location>
        <begin position="21"/>
        <end position="46"/>
    </location>
</feature>
<name>A0A2W5NJ16_RHOSU</name>
<evidence type="ECO:0000313" key="2">
    <source>
        <dbReference type="EMBL" id="PZQ52498.1"/>
    </source>
</evidence>
<dbReference type="EMBL" id="QFPW01000001">
    <property type="protein sequence ID" value="PZQ52498.1"/>
    <property type="molecule type" value="Genomic_DNA"/>
</dbReference>
<comment type="caution">
    <text evidence="2">The sequence shown here is derived from an EMBL/GenBank/DDBJ whole genome shotgun (WGS) entry which is preliminary data.</text>
</comment>
<protein>
    <submittedName>
        <fullName evidence="2">Uncharacterized protein</fullName>
    </submittedName>
</protein>
<organism evidence="2 3">
    <name type="scientific">Rhodovulum sulfidophilum</name>
    <name type="common">Rhodobacter sulfidophilus</name>
    <dbReference type="NCBI Taxonomy" id="35806"/>
    <lineage>
        <taxon>Bacteria</taxon>
        <taxon>Pseudomonadati</taxon>
        <taxon>Pseudomonadota</taxon>
        <taxon>Alphaproteobacteria</taxon>
        <taxon>Rhodobacterales</taxon>
        <taxon>Paracoccaceae</taxon>
        <taxon>Rhodovulum</taxon>
    </lineage>
</organism>
<accession>A0A2W5NJ16</accession>
<proteinExistence type="predicted"/>
<reference evidence="2 3" key="1">
    <citation type="submission" date="2017-08" db="EMBL/GenBank/DDBJ databases">
        <title>Infants hospitalized years apart are colonized by the same room-sourced microbial strains.</title>
        <authorList>
            <person name="Brooks B."/>
            <person name="Olm M.R."/>
            <person name="Firek B.A."/>
            <person name="Baker R."/>
            <person name="Thomas B.C."/>
            <person name="Morowitz M.J."/>
            <person name="Banfield J.F."/>
        </authorList>
    </citation>
    <scope>NUCLEOTIDE SEQUENCE [LARGE SCALE GENOMIC DNA]</scope>
    <source>
        <strain evidence="2">S2_005_002_R2_34</strain>
    </source>
</reference>
<feature type="compositionally biased region" description="Basic and acidic residues" evidence="1">
    <location>
        <begin position="21"/>
        <end position="33"/>
    </location>
</feature>
<gene>
    <name evidence="2" type="ORF">DI556_02275</name>
</gene>
<evidence type="ECO:0000313" key="3">
    <source>
        <dbReference type="Proteomes" id="UP000249185"/>
    </source>
</evidence>
<sequence>MESFERYAGFFPEEALTMMERHGSRSFAHDQRAASEPPRAAPAPRLPAGAWADAILPEVVDDYPRARFGTPAPRRRRGTERLAHWFRVTLRRA</sequence>